<organism evidence="1 2">
    <name type="scientific">Bradyrhizobium ottawaense</name>
    <dbReference type="NCBI Taxonomy" id="931866"/>
    <lineage>
        <taxon>Bacteria</taxon>
        <taxon>Pseudomonadati</taxon>
        <taxon>Pseudomonadota</taxon>
        <taxon>Alphaproteobacteria</taxon>
        <taxon>Hyphomicrobiales</taxon>
        <taxon>Nitrobacteraceae</taxon>
        <taxon>Bradyrhizobium</taxon>
    </lineage>
</organism>
<protein>
    <submittedName>
        <fullName evidence="1">Uncharacterized protein</fullName>
    </submittedName>
</protein>
<accession>A0ABV4G2P2</accession>
<dbReference type="EMBL" id="JBGBZJ010000003">
    <property type="protein sequence ID" value="MEY9457366.1"/>
    <property type="molecule type" value="Genomic_DNA"/>
</dbReference>
<name>A0ABV4G2P2_9BRAD</name>
<gene>
    <name evidence="1" type="ORF">ABIG07_006314</name>
</gene>
<dbReference type="Proteomes" id="UP001565369">
    <property type="component" value="Unassembled WGS sequence"/>
</dbReference>
<evidence type="ECO:0000313" key="1">
    <source>
        <dbReference type="EMBL" id="MEY9457366.1"/>
    </source>
</evidence>
<keyword evidence="2" id="KW-1185">Reference proteome</keyword>
<proteinExistence type="predicted"/>
<evidence type="ECO:0000313" key="2">
    <source>
        <dbReference type="Proteomes" id="UP001565369"/>
    </source>
</evidence>
<reference evidence="1 2" key="1">
    <citation type="submission" date="2024-07" db="EMBL/GenBank/DDBJ databases">
        <title>Genomic Encyclopedia of Type Strains, Phase V (KMG-V): Genome sequencing to study the core and pangenomes of soil and plant-associated prokaryotes.</title>
        <authorList>
            <person name="Whitman W."/>
        </authorList>
    </citation>
    <scope>NUCLEOTIDE SEQUENCE [LARGE SCALE GENOMIC DNA]</scope>
    <source>
        <strain evidence="1 2">USDA 152</strain>
    </source>
</reference>
<comment type="caution">
    <text evidence="1">The sequence shown here is derived from an EMBL/GenBank/DDBJ whole genome shotgun (WGS) entry which is preliminary data.</text>
</comment>
<sequence>MKGLLAGSWLGRRKQRIGSKRRLDAGLDKPLWVGLGSKPLANLHPMTRNLLNATARSAAMRRCRSSISMAERCDEMC</sequence>